<dbReference type="InterPro" id="IPR006214">
    <property type="entry name" value="Bax_inhibitor_1-related"/>
</dbReference>
<keyword evidence="2 5" id="KW-0812">Transmembrane</keyword>
<proteinExistence type="inferred from homology"/>
<name>A0ABD1G6J6_SALDI</name>
<reference evidence="6 7" key="1">
    <citation type="submission" date="2024-06" db="EMBL/GenBank/DDBJ databases">
        <title>A chromosome level genome sequence of Diviner's sage (Salvia divinorum).</title>
        <authorList>
            <person name="Ford S.A."/>
            <person name="Ro D.-K."/>
            <person name="Ness R.W."/>
            <person name="Phillips M.A."/>
        </authorList>
    </citation>
    <scope>NUCLEOTIDE SEQUENCE [LARGE SCALE GENOMIC DNA]</scope>
    <source>
        <strain evidence="6">SAF-2024a</strain>
        <tissue evidence="6">Leaf</tissue>
    </source>
</reference>
<keyword evidence="3 5" id="KW-1133">Transmembrane helix</keyword>
<feature type="transmembrane region" description="Helical" evidence="5">
    <location>
        <begin position="32"/>
        <end position="52"/>
    </location>
</feature>
<comment type="similarity">
    <text evidence="5">Belongs to the BI1 family.</text>
</comment>
<feature type="transmembrane region" description="Helical" evidence="5">
    <location>
        <begin position="212"/>
        <end position="234"/>
    </location>
</feature>
<evidence type="ECO:0000256" key="1">
    <source>
        <dbReference type="ARBA" id="ARBA00004141"/>
    </source>
</evidence>
<dbReference type="Pfam" id="PF01027">
    <property type="entry name" value="Bax1-I"/>
    <property type="match status" value="1"/>
</dbReference>
<evidence type="ECO:0000313" key="6">
    <source>
        <dbReference type="EMBL" id="KAL1539728.1"/>
    </source>
</evidence>
<evidence type="ECO:0000256" key="4">
    <source>
        <dbReference type="ARBA" id="ARBA00023136"/>
    </source>
</evidence>
<accession>A0ABD1G6J6</accession>
<evidence type="ECO:0000256" key="3">
    <source>
        <dbReference type="ARBA" id="ARBA00022989"/>
    </source>
</evidence>
<feature type="transmembrane region" description="Helical" evidence="5">
    <location>
        <begin position="149"/>
        <end position="173"/>
    </location>
</feature>
<comment type="caution">
    <text evidence="6">The sequence shown here is derived from an EMBL/GenBank/DDBJ whole genome shotgun (WGS) entry which is preliminary data.</text>
</comment>
<feature type="transmembrane region" description="Helical" evidence="5">
    <location>
        <begin position="64"/>
        <end position="87"/>
    </location>
</feature>
<evidence type="ECO:0000313" key="7">
    <source>
        <dbReference type="Proteomes" id="UP001567538"/>
    </source>
</evidence>
<organism evidence="6 7">
    <name type="scientific">Salvia divinorum</name>
    <name type="common">Maria pastora</name>
    <name type="synonym">Diviner's sage</name>
    <dbReference type="NCBI Taxonomy" id="28513"/>
    <lineage>
        <taxon>Eukaryota</taxon>
        <taxon>Viridiplantae</taxon>
        <taxon>Streptophyta</taxon>
        <taxon>Embryophyta</taxon>
        <taxon>Tracheophyta</taxon>
        <taxon>Spermatophyta</taxon>
        <taxon>Magnoliopsida</taxon>
        <taxon>eudicotyledons</taxon>
        <taxon>Gunneridae</taxon>
        <taxon>Pentapetalae</taxon>
        <taxon>asterids</taxon>
        <taxon>lamiids</taxon>
        <taxon>Lamiales</taxon>
        <taxon>Lamiaceae</taxon>
        <taxon>Nepetoideae</taxon>
        <taxon>Mentheae</taxon>
        <taxon>Salviinae</taxon>
        <taxon>Salvia</taxon>
        <taxon>Salvia subgen. Calosphace</taxon>
    </lineage>
</organism>
<dbReference type="Proteomes" id="UP001567538">
    <property type="component" value="Unassembled WGS sequence"/>
</dbReference>
<dbReference type="EMBL" id="JBEAFC010000009">
    <property type="protein sequence ID" value="KAL1539728.1"/>
    <property type="molecule type" value="Genomic_DNA"/>
</dbReference>
<feature type="transmembrane region" description="Helical" evidence="5">
    <location>
        <begin position="120"/>
        <end position="143"/>
    </location>
</feature>
<evidence type="ECO:0000256" key="5">
    <source>
        <dbReference type="RuleBase" id="RU004379"/>
    </source>
</evidence>
<feature type="transmembrane region" description="Helical" evidence="5">
    <location>
        <begin position="180"/>
        <end position="197"/>
    </location>
</feature>
<feature type="transmembrane region" description="Helical" evidence="5">
    <location>
        <begin position="93"/>
        <end position="113"/>
    </location>
</feature>
<keyword evidence="4 5" id="KW-0472">Membrane</keyword>
<dbReference type="PANTHER" id="PTHR23291">
    <property type="entry name" value="BAX INHIBITOR-RELATED"/>
    <property type="match status" value="1"/>
</dbReference>
<keyword evidence="7" id="KW-1185">Reference proteome</keyword>
<dbReference type="GO" id="GO:0016020">
    <property type="term" value="C:membrane"/>
    <property type="evidence" value="ECO:0007669"/>
    <property type="project" value="UniProtKB-SubCell"/>
</dbReference>
<dbReference type="PANTHER" id="PTHR23291:SF31">
    <property type="entry name" value="PROTEIN LIFEGUARD 4"/>
    <property type="match status" value="1"/>
</dbReference>
<gene>
    <name evidence="6" type="ORF">AAHA92_24178</name>
</gene>
<comment type="subcellular location">
    <subcellularLocation>
        <location evidence="1">Membrane</location>
        <topology evidence="1">Multi-pass membrane protein</topology>
    </subcellularLocation>
</comment>
<evidence type="ECO:0000256" key="2">
    <source>
        <dbReference type="ARBA" id="ARBA00022692"/>
    </source>
</evidence>
<protein>
    <submittedName>
        <fullName evidence="6">Protein LIFEGUARD 3-like</fullName>
    </submittedName>
</protein>
<dbReference type="AlphaFoldDB" id="A0ABD1G6J6"/>
<sequence length="242" mass="26990">MSNEKGDDIEAALLYPSMEENPQLRWAFIRKVYAILAVQLVATIAVAAFVAGHQSIALFFGTTWAGWAVYALILIAVIMVICLLSALQHKHPINFILLGIVTLFIGLFVGLAASFLSAMVVIEAAAATLAVVASLTLYTFWAAKRGEDFGFLVPFAITIFITLILLVIFQIFFPLGKISTMLYNGLFILLLCAYIIIDTDTLIKRNTYDQYIWASITLYFDILNVFLIFLRAFISANRQQRN</sequence>